<dbReference type="SUPFAM" id="SSF48452">
    <property type="entry name" value="TPR-like"/>
    <property type="match status" value="2"/>
</dbReference>
<feature type="signal peptide" evidence="1">
    <location>
        <begin position="1"/>
        <end position="28"/>
    </location>
</feature>
<proteinExistence type="predicted"/>
<evidence type="ECO:0000313" key="3">
    <source>
        <dbReference type="Proteomes" id="UP000439522"/>
    </source>
</evidence>
<dbReference type="RefSeq" id="WP_160609861.1">
    <property type="nucleotide sequence ID" value="NZ_WTZA01000001.1"/>
</dbReference>
<dbReference type="AlphaFoldDB" id="A0A6I4TAE3"/>
<gene>
    <name evidence="2" type="ORF">GRI40_02410</name>
</gene>
<accession>A0A6I4TAE3</accession>
<dbReference type="OrthoDB" id="7325958at2"/>
<sequence length="426" mass="44713">MSVFNLTGAASRLGLAVALAAGTATVFAGPAYAQKKDAKAQAAPKANYSKGFVGVYQPFAKKLDAGGDLNPLKAELPAIAAAAQTADDKFAIGQVTYSIGAKTSDPALQRQGLAMMIDSGSAQIGSDRGKLAYATAQLAYQAKDWATVQARAQQAIDANYGDDAAILLSESYFAQDQIPGGLAVLDKAIAAKVAAGQPVPEAWLKRAVSVAYQAKLDGEATKFANLFAQYYPSATSWGDAIAIQRNLNDYEPQALLDLMRLANRANALRSERDYVDYIGAVDARRFPGETQKIIAQGIAAGHLKANDVFVAEANSVSSSRLKADQADLPGLARDARLPGATLATLMAAGDAFLSYGQAAEAEEFYTRALTKPGADTARMLTRLGIAQLDQGKRDAAIATFAKVDGVRKPIAALWTIYARQGAPAAQ</sequence>
<keyword evidence="3" id="KW-1185">Reference proteome</keyword>
<organism evidence="2 3">
    <name type="scientific">Tsuneonella aeria</name>
    <dbReference type="NCBI Taxonomy" id="1837929"/>
    <lineage>
        <taxon>Bacteria</taxon>
        <taxon>Pseudomonadati</taxon>
        <taxon>Pseudomonadota</taxon>
        <taxon>Alphaproteobacteria</taxon>
        <taxon>Sphingomonadales</taxon>
        <taxon>Erythrobacteraceae</taxon>
        <taxon>Tsuneonella</taxon>
    </lineage>
</organism>
<name>A0A6I4TAE3_9SPHN</name>
<feature type="chain" id="PRO_5026024806" evidence="1">
    <location>
        <begin position="29"/>
        <end position="426"/>
    </location>
</feature>
<evidence type="ECO:0000313" key="2">
    <source>
        <dbReference type="EMBL" id="MXO74073.1"/>
    </source>
</evidence>
<reference evidence="2 3" key="1">
    <citation type="submission" date="2019-12" db="EMBL/GenBank/DDBJ databases">
        <title>Genomic-based taxomic classification of the family Erythrobacteraceae.</title>
        <authorList>
            <person name="Xu L."/>
        </authorList>
    </citation>
    <scope>NUCLEOTIDE SEQUENCE [LARGE SCALE GENOMIC DNA]</scope>
    <source>
        <strain evidence="2 3">100921-2</strain>
    </source>
</reference>
<keyword evidence="1" id="KW-0732">Signal</keyword>
<comment type="caution">
    <text evidence="2">The sequence shown here is derived from an EMBL/GenBank/DDBJ whole genome shotgun (WGS) entry which is preliminary data.</text>
</comment>
<protein>
    <submittedName>
        <fullName evidence="2">Uncharacterized protein</fullName>
    </submittedName>
</protein>
<evidence type="ECO:0000256" key="1">
    <source>
        <dbReference type="SAM" id="SignalP"/>
    </source>
</evidence>
<dbReference type="Gene3D" id="1.25.40.10">
    <property type="entry name" value="Tetratricopeptide repeat domain"/>
    <property type="match status" value="1"/>
</dbReference>
<dbReference type="Proteomes" id="UP000439522">
    <property type="component" value="Unassembled WGS sequence"/>
</dbReference>
<dbReference type="EMBL" id="WTZA01000001">
    <property type="protein sequence ID" value="MXO74073.1"/>
    <property type="molecule type" value="Genomic_DNA"/>
</dbReference>
<dbReference type="InterPro" id="IPR011990">
    <property type="entry name" value="TPR-like_helical_dom_sf"/>
</dbReference>